<dbReference type="STRING" id="1288826.MSNKSG1_02439"/>
<dbReference type="Pfam" id="PF08722">
    <property type="entry name" value="Tn7_TnsA-like_N"/>
    <property type="match status" value="1"/>
</dbReference>
<reference evidence="2 3" key="1">
    <citation type="journal article" date="2013" name="Genome Announc.">
        <title>Genome Sequence of Hydrothermal Arsenic-Respiring Bacterium Marinobacter santoriniensis NKSG1T.</title>
        <authorList>
            <person name="Handley K.M."/>
            <person name="Upton M."/>
            <person name="Beatson S.A."/>
            <person name="Hery M."/>
            <person name="Lloyd J.R."/>
        </authorList>
    </citation>
    <scope>NUCLEOTIDE SEQUENCE [LARGE SCALE GENOMIC DNA]</scope>
    <source>
        <strain evidence="2 3">NKSG1</strain>
    </source>
</reference>
<sequence length="156" mass="17927">MILTTDFFIQLDNGEWEAYSVKPMKALEHDRTIQKQAIEKAYWELQGVKWHIVLDNQLKTIACMNLGLLRHYAETSVTNSVSIPSWIKIFQSAILEKKNISISDAIEETSIKLNIDYKLSSSVLFHCLWHRIIAVNLNIPIHLEKKPIDLGIVINA</sequence>
<evidence type="ECO:0000259" key="1">
    <source>
        <dbReference type="Pfam" id="PF08722"/>
    </source>
</evidence>
<accession>M7CXT2</accession>
<proteinExistence type="predicted"/>
<dbReference type="Proteomes" id="UP000011960">
    <property type="component" value="Unassembled WGS sequence"/>
</dbReference>
<protein>
    <recommendedName>
        <fullName evidence="1">TnsA endonuclease N-terminal domain-containing protein</fullName>
    </recommendedName>
</protein>
<dbReference type="EMBL" id="APAT01000007">
    <property type="protein sequence ID" value="EMP57045.1"/>
    <property type="molecule type" value="Genomic_DNA"/>
</dbReference>
<dbReference type="InterPro" id="IPR014833">
    <property type="entry name" value="TnsA_N"/>
</dbReference>
<dbReference type="GO" id="GO:0003676">
    <property type="term" value="F:nucleic acid binding"/>
    <property type="evidence" value="ECO:0007669"/>
    <property type="project" value="InterPro"/>
</dbReference>
<gene>
    <name evidence="2" type="ORF">MSNKSG1_02439</name>
</gene>
<evidence type="ECO:0000313" key="3">
    <source>
        <dbReference type="Proteomes" id="UP000011960"/>
    </source>
</evidence>
<keyword evidence="3" id="KW-1185">Reference proteome</keyword>
<dbReference type="eggNOG" id="ENOG5033439">
    <property type="taxonomic scope" value="Bacteria"/>
</dbReference>
<name>M7CXT2_9GAMM</name>
<dbReference type="Gene3D" id="3.40.1350.10">
    <property type="match status" value="1"/>
</dbReference>
<evidence type="ECO:0000313" key="2">
    <source>
        <dbReference type="EMBL" id="EMP57045.1"/>
    </source>
</evidence>
<dbReference type="SUPFAM" id="SSF52980">
    <property type="entry name" value="Restriction endonuclease-like"/>
    <property type="match status" value="1"/>
</dbReference>
<dbReference type="AlphaFoldDB" id="M7CXT2"/>
<dbReference type="InterPro" id="IPR011856">
    <property type="entry name" value="tRNA_endonuc-like_dom_sf"/>
</dbReference>
<comment type="caution">
    <text evidence="2">The sequence shown here is derived from an EMBL/GenBank/DDBJ whole genome shotgun (WGS) entry which is preliminary data.</text>
</comment>
<feature type="domain" description="TnsA endonuclease N-terminal" evidence="1">
    <location>
        <begin position="3"/>
        <end position="53"/>
    </location>
</feature>
<dbReference type="InterPro" id="IPR011335">
    <property type="entry name" value="Restrct_endonuc-II-like"/>
</dbReference>
<organism evidence="2 3">
    <name type="scientific">Marinobacter santoriniensis NKSG1</name>
    <dbReference type="NCBI Taxonomy" id="1288826"/>
    <lineage>
        <taxon>Bacteria</taxon>
        <taxon>Pseudomonadati</taxon>
        <taxon>Pseudomonadota</taxon>
        <taxon>Gammaproteobacteria</taxon>
        <taxon>Pseudomonadales</taxon>
        <taxon>Marinobacteraceae</taxon>
        <taxon>Marinobacter</taxon>
    </lineage>
</organism>